<dbReference type="PROSITE" id="PS50835">
    <property type="entry name" value="IG_LIKE"/>
    <property type="match status" value="1"/>
</dbReference>
<dbReference type="AlphaFoldDB" id="A0A8T2N9Q1"/>
<keyword evidence="1" id="KW-1133">Transmembrane helix</keyword>
<evidence type="ECO:0000256" key="2">
    <source>
        <dbReference type="SAM" id="SignalP"/>
    </source>
</evidence>
<keyword evidence="1" id="KW-0472">Membrane</keyword>
<keyword evidence="5" id="KW-1185">Reference proteome</keyword>
<feature type="domain" description="Ig-like" evidence="3">
    <location>
        <begin position="40"/>
        <end position="141"/>
    </location>
</feature>
<dbReference type="SUPFAM" id="SSF48726">
    <property type="entry name" value="Immunoglobulin"/>
    <property type="match status" value="1"/>
</dbReference>
<dbReference type="InterPro" id="IPR007110">
    <property type="entry name" value="Ig-like_dom"/>
</dbReference>
<keyword evidence="2" id="KW-0732">Signal</keyword>
<accession>A0A8T2N9Q1</accession>
<evidence type="ECO:0000256" key="1">
    <source>
        <dbReference type="SAM" id="Phobius"/>
    </source>
</evidence>
<feature type="transmembrane region" description="Helical" evidence="1">
    <location>
        <begin position="240"/>
        <end position="264"/>
    </location>
</feature>
<organism evidence="4 5">
    <name type="scientific">Albula glossodonta</name>
    <name type="common">roundjaw bonefish</name>
    <dbReference type="NCBI Taxonomy" id="121402"/>
    <lineage>
        <taxon>Eukaryota</taxon>
        <taxon>Metazoa</taxon>
        <taxon>Chordata</taxon>
        <taxon>Craniata</taxon>
        <taxon>Vertebrata</taxon>
        <taxon>Euteleostomi</taxon>
        <taxon>Actinopterygii</taxon>
        <taxon>Neopterygii</taxon>
        <taxon>Teleostei</taxon>
        <taxon>Albuliformes</taxon>
        <taxon>Albulidae</taxon>
        <taxon>Albula</taxon>
    </lineage>
</organism>
<dbReference type="OrthoDB" id="10015491at2759"/>
<feature type="signal peptide" evidence="2">
    <location>
        <begin position="1"/>
        <end position="32"/>
    </location>
</feature>
<dbReference type="Proteomes" id="UP000824540">
    <property type="component" value="Unassembled WGS sequence"/>
</dbReference>
<reference evidence="4" key="1">
    <citation type="thesis" date="2021" institute="BYU ScholarsArchive" country="Provo, UT, USA">
        <title>Applications of and Algorithms for Genome Assembly and Genomic Analyses with an Emphasis on Marine Teleosts.</title>
        <authorList>
            <person name="Pickett B.D."/>
        </authorList>
    </citation>
    <scope>NUCLEOTIDE SEQUENCE</scope>
    <source>
        <strain evidence="4">HI-2016</strain>
    </source>
</reference>
<evidence type="ECO:0000259" key="3">
    <source>
        <dbReference type="PROSITE" id="PS50835"/>
    </source>
</evidence>
<dbReference type="Gene3D" id="2.60.40.10">
    <property type="entry name" value="Immunoglobulins"/>
    <property type="match status" value="1"/>
</dbReference>
<comment type="caution">
    <text evidence="4">The sequence shown here is derived from an EMBL/GenBank/DDBJ whole genome shotgun (WGS) entry which is preliminary data.</text>
</comment>
<sequence>MLFTSSSCGLILKKPLWLRLIMLFFRLQGSTGQITVTQTPSVVVSELNQNVTLNCNFSHSPDHKVTRIILYWYVNDPEGSDVNIYPHTSEEYKKRLIAPDKKETPRNMSIILLGVTWKDWKKYQCMLSYDKAGEPERKRGQGVLLLLHDSMVFDLAPRTVSSLLCSVKVSPDPTFRLTVLEDGVEVCRAQNDTQAPHAVTLSLHVPLHSGRKYECQLNRSSELILSRTYFNQPQSLPEPIFLYIAILLVPFIILIIILTLYLVGDRKGYRGRGKK</sequence>
<feature type="chain" id="PRO_5035853638" description="Ig-like domain-containing protein" evidence="2">
    <location>
        <begin position="33"/>
        <end position="275"/>
    </location>
</feature>
<dbReference type="InterPro" id="IPR036179">
    <property type="entry name" value="Ig-like_dom_sf"/>
</dbReference>
<dbReference type="InterPro" id="IPR013783">
    <property type="entry name" value="Ig-like_fold"/>
</dbReference>
<proteinExistence type="predicted"/>
<protein>
    <recommendedName>
        <fullName evidence="3">Ig-like domain-containing protein</fullName>
    </recommendedName>
</protein>
<gene>
    <name evidence="4" type="ORF">JZ751_004753</name>
</gene>
<keyword evidence="1" id="KW-0812">Transmembrane</keyword>
<evidence type="ECO:0000313" key="5">
    <source>
        <dbReference type="Proteomes" id="UP000824540"/>
    </source>
</evidence>
<name>A0A8T2N9Q1_9TELE</name>
<evidence type="ECO:0000313" key="4">
    <source>
        <dbReference type="EMBL" id="KAG9335431.1"/>
    </source>
</evidence>
<dbReference type="EMBL" id="JAFBMS010000120">
    <property type="protein sequence ID" value="KAG9335431.1"/>
    <property type="molecule type" value="Genomic_DNA"/>
</dbReference>